<dbReference type="GO" id="GO:0006397">
    <property type="term" value="P:mRNA processing"/>
    <property type="evidence" value="ECO:0007669"/>
    <property type="project" value="UniProtKB-KW"/>
</dbReference>
<proteinExistence type="predicted"/>
<comment type="subcellular location">
    <subcellularLocation>
        <location evidence="1">Nucleus</location>
    </subcellularLocation>
</comment>
<protein>
    <submittedName>
        <fullName evidence="6">LAMI_0F07338g1_1</fullName>
    </submittedName>
</protein>
<keyword evidence="5" id="KW-0539">Nucleus</keyword>
<dbReference type="STRING" id="1230905.A0A1G4JZN2"/>
<evidence type="ECO:0000256" key="2">
    <source>
        <dbReference type="ARBA" id="ARBA00022664"/>
    </source>
</evidence>
<evidence type="ECO:0000313" key="6">
    <source>
        <dbReference type="EMBL" id="SCU96672.1"/>
    </source>
</evidence>
<accession>A0A1G4JZN2</accession>
<evidence type="ECO:0000256" key="1">
    <source>
        <dbReference type="ARBA" id="ARBA00004123"/>
    </source>
</evidence>
<sequence>MRVYRRAMENALILDWLPELDDVDESLKQRLIGYVEAELGGVDTSVIHPMAERIVQVREPKSAKVFGEKLLHALSFEKNGAEEIGWSHADGKSLKHRGDELVAARKRLCPGIRNERYVVSDELNLEDLKAAAAYARHQELALERLVARTMDAQWGVNNTYIENACEVIKGITATQNGQISDLNAYRRTLQEQEKLKLAYLDQQWKETLVRNVEKRLGAGS</sequence>
<evidence type="ECO:0000256" key="4">
    <source>
        <dbReference type="ARBA" id="ARBA00023187"/>
    </source>
</evidence>
<keyword evidence="2" id="KW-0507">mRNA processing</keyword>
<evidence type="ECO:0000256" key="3">
    <source>
        <dbReference type="ARBA" id="ARBA00022728"/>
    </source>
</evidence>
<evidence type="ECO:0000313" key="7">
    <source>
        <dbReference type="Proteomes" id="UP000191024"/>
    </source>
</evidence>
<keyword evidence="4" id="KW-0508">mRNA splicing</keyword>
<evidence type="ECO:0000256" key="5">
    <source>
        <dbReference type="ARBA" id="ARBA00023242"/>
    </source>
</evidence>
<dbReference type="AlphaFoldDB" id="A0A1G4JZN2"/>
<name>A0A1G4JZN2_9SACH</name>
<gene>
    <name evidence="6" type="ORF">LAMI_0F07338G</name>
</gene>
<dbReference type="EMBL" id="LT598467">
    <property type="protein sequence ID" value="SCU96672.1"/>
    <property type="molecule type" value="Genomic_DNA"/>
</dbReference>
<dbReference type="InterPro" id="IPR008409">
    <property type="entry name" value="SPF27"/>
</dbReference>
<dbReference type="GO" id="GO:0005681">
    <property type="term" value="C:spliceosomal complex"/>
    <property type="evidence" value="ECO:0007669"/>
    <property type="project" value="UniProtKB-KW"/>
</dbReference>
<dbReference type="Pfam" id="PF05700">
    <property type="entry name" value="BCAS2"/>
    <property type="match status" value="1"/>
</dbReference>
<keyword evidence="7" id="KW-1185">Reference proteome</keyword>
<reference evidence="7" key="1">
    <citation type="submission" date="2016-03" db="EMBL/GenBank/DDBJ databases">
        <authorList>
            <person name="Devillers H."/>
        </authorList>
    </citation>
    <scope>NUCLEOTIDE SEQUENCE [LARGE SCALE GENOMIC DNA]</scope>
</reference>
<keyword evidence="3" id="KW-0747">Spliceosome</keyword>
<dbReference type="OrthoDB" id="4059443at2759"/>
<dbReference type="GO" id="GO:0008380">
    <property type="term" value="P:RNA splicing"/>
    <property type="evidence" value="ECO:0007669"/>
    <property type="project" value="UniProtKB-KW"/>
</dbReference>
<dbReference type="Proteomes" id="UP000191024">
    <property type="component" value="Chromosome F"/>
</dbReference>
<organism evidence="6 7">
    <name type="scientific">Lachancea mirantina</name>
    <dbReference type="NCBI Taxonomy" id="1230905"/>
    <lineage>
        <taxon>Eukaryota</taxon>
        <taxon>Fungi</taxon>
        <taxon>Dikarya</taxon>
        <taxon>Ascomycota</taxon>
        <taxon>Saccharomycotina</taxon>
        <taxon>Saccharomycetes</taxon>
        <taxon>Saccharomycetales</taxon>
        <taxon>Saccharomycetaceae</taxon>
        <taxon>Lachancea</taxon>
    </lineage>
</organism>